<evidence type="ECO:0000313" key="1">
    <source>
        <dbReference type="EMBL" id="CAA9295470.1"/>
    </source>
</evidence>
<name>A0A6J4K4J1_9CHLR</name>
<proteinExistence type="predicted"/>
<protein>
    <submittedName>
        <fullName evidence="1">Uncharacterized protein</fullName>
    </submittedName>
</protein>
<accession>A0A6J4K4J1</accession>
<gene>
    <name evidence="1" type="ORF">AVDCRST_MAG26-4418</name>
</gene>
<reference evidence="1" key="1">
    <citation type="submission" date="2020-02" db="EMBL/GenBank/DDBJ databases">
        <authorList>
            <person name="Meier V. D."/>
        </authorList>
    </citation>
    <scope>NUCLEOTIDE SEQUENCE</scope>
    <source>
        <strain evidence="1">AVDCRST_MAG26</strain>
    </source>
</reference>
<dbReference type="AlphaFoldDB" id="A0A6J4K4J1"/>
<organism evidence="1">
    <name type="scientific">uncultured Chloroflexia bacterium</name>
    <dbReference type="NCBI Taxonomy" id="1672391"/>
    <lineage>
        <taxon>Bacteria</taxon>
        <taxon>Bacillati</taxon>
        <taxon>Chloroflexota</taxon>
        <taxon>Chloroflexia</taxon>
        <taxon>environmental samples</taxon>
    </lineage>
</organism>
<dbReference type="EMBL" id="CADCTK010001047">
    <property type="protein sequence ID" value="CAA9295470.1"/>
    <property type="molecule type" value="Genomic_DNA"/>
</dbReference>
<sequence>MRLPPAFVARILVADERHSDGRQIMNRMEQLNAETFRDYRHDELVRAAKQARLTETQDADDTPRRSFTTVFSTLRARAGRVLRRRPAGLAQKAV</sequence>